<evidence type="ECO:0008006" key="4">
    <source>
        <dbReference type="Google" id="ProtNLM"/>
    </source>
</evidence>
<dbReference type="RefSeq" id="WP_200349657.1">
    <property type="nucleotide sequence ID" value="NZ_BAABHZ010000010.1"/>
</dbReference>
<evidence type="ECO:0000313" key="3">
    <source>
        <dbReference type="Proteomes" id="UP000600139"/>
    </source>
</evidence>
<keyword evidence="1" id="KW-0812">Transmembrane</keyword>
<dbReference type="Proteomes" id="UP000600139">
    <property type="component" value="Unassembled WGS sequence"/>
</dbReference>
<evidence type="ECO:0000256" key="1">
    <source>
        <dbReference type="SAM" id="Phobius"/>
    </source>
</evidence>
<keyword evidence="3" id="KW-1185">Reference proteome</keyword>
<keyword evidence="1" id="KW-0472">Membrane</keyword>
<feature type="transmembrane region" description="Helical" evidence="1">
    <location>
        <begin position="33"/>
        <end position="53"/>
    </location>
</feature>
<reference evidence="2" key="1">
    <citation type="submission" date="2021-01" db="EMBL/GenBank/DDBJ databases">
        <title>Modified the classification status of verrucomicrobia.</title>
        <authorList>
            <person name="Feng X."/>
        </authorList>
    </citation>
    <scope>NUCLEOTIDE SEQUENCE</scope>
    <source>
        <strain evidence="2">JCM 18052</strain>
    </source>
</reference>
<gene>
    <name evidence="2" type="ORF">JIN84_03705</name>
</gene>
<protein>
    <recommendedName>
        <fullName evidence="4">PH domain-containing protein</fullName>
    </recommendedName>
</protein>
<keyword evidence="1" id="KW-1133">Transmembrane helix</keyword>
<name>A0A934V918_9BACT</name>
<evidence type="ECO:0000313" key="2">
    <source>
        <dbReference type="EMBL" id="MBK1814703.1"/>
    </source>
</evidence>
<comment type="caution">
    <text evidence="2">The sequence shown here is derived from an EMBL/GenBank/DDBJ whole genome shotgun (WGS) entry which is preliminary data.</text>
</comment>
<dbReference type="AlphaFoldDB" id="A0A934V918"/>
<proteinExistence type="predicted"/>
<accession>A0A934V918</accession>
<sequence length="151" mass="16989">MRISIALLVTFVGWVGVTKFSDFLPPPPDEQTWMLVTVTLAMAFLVSLTAVFARAGKILLQKDQLVVSTPLGSASIPYSQIETIRRCRRSGRQQHLQIIFKSDEDRKILKIRPSQVSDFAAQLRRKCPHLSSSSDQTLIRQSGQEKLLHSL</sequence>
<dbReference type="EMBL" id="JAENIK010000004">
    <property type="protein sequence ID" value="MBK1814703.1"/>
    <property type="molecule type" value="Genomic_DNA"/>
</dbReference>
<organism evidence="2 3">
    <name type="scientific">Luteolibacter yonseiensis</name>
    <dbReference type="NCBI Taxonomy" id="1144680"/>
    <lineage>
        <taxon>Bacteria</taxon>
        <taxon>Pseudomonadati</taxon>
        <taxon>Verrucomicrobiota</taxon>
        <taxon>Verrucomicrobiia</taxon>
        <taxon>Verrucomicrobiales</taxon>
        <taxon>Verrucomicrobiaceae</taxon>
        <taxon>Luteolibacter</taxon>
    </lineage>
</organism>